<gene>
    <name evidence="6" type="ORF">EDC64_11936</name>
</gene>
<dbReference type="PANTHER" id="PTHR43537">
    <property type="entry name" value="TRANSCRIPTIONAL REGULATOR, GNTR FAMILY"/>
    <property type="match status" value="1"/>
</dbReference>
<dbReference type="RefSeq" id="WP_165933854.1">
    <property type="nucleotide sequence ID" value="NZ_SMAI01000019.1"/>
</dbReference>
<dbReference type="EMBL" id="SMAI01000019">
    <property type="protein sequence ID" value="TCT01066.1"/>
    <property type="molecule type" value="Genomic_DNA"/>
</dbReference>
<evidence type="ECO:0000259" key="5">
    <source>
        <dbReference type="PROSITE" id="PS50949"/>
    </source>
</evidence>
<proteinExistence type="predicted"/>
<evidence type="ECO:0000256" key="4">
    <source>
        <dbReference type="SAM" id="MobiDB-lite"/>
    </source>
</evidence>
<dbReference type="Gene3D" id="1.20.120.530">
    <property type="entry name" value="GntR ligand-binding domain-like"/>
    <property type="match status" value="1"/>
</dbReference>
<keyword evidence="3" id="KW-0804">Transcription</keyword>
<dbReference type="InterPro" id="IPR000524">
    <property type="entry name" value="Tscrpt_reg_HTH_GntR"/>
</dbReference>
<evidence type="ECO:0000313" key="7">
    <source>
        <dbReference type="Proteomes" id="UP000294664"/>
    </source>
</evidence>
<dbReference type="Pfam" id="PF00392">
    <property type="entry name" value="GntR"/>
    <property type="match status" value="1"/>
</dbReference>
<dbReference type="AlphaFoldDB" id="A0A4R3LN26"/>
<dbReference type="InterPro" id="IPR008920">
    <property type="entry name" value="TF_FadR/GntR_C"/>
</dbReference>
<dbReference type="InterPro" id="IPR036390">
    <property type="entry name" value="WH_DNA-bd_sf"/>
</dbReference>
<evidence type="ECO:0000313" key="6">
    <source>
        <dbReference type="EMBL" id="TCT01066.1"/>
    </source>
</evidence>
<keyword evidence="7" id="KW-1185">Reference proteome</keyword>
<dbReference type="PROSITE" id="PS50949">
    <property type="entry name" value="HTH_GNTR"/>
    <property type="match status" value="1"/>
</dbReference>
<evidence type="ECO:0000256" key="3">
    <source>
        <dbReference type="ARBA" id="ARBA00023163"/>
    </source>
</evidence>
<feature type="domain" description="HTH gntR-type" evidence="5">
    <location>
        <begin position="20"/>
        <end position="87"/>
    </location>
</feature>
<dbReference type="GO" id="GO:0003700">
    <property type="term" value="F:DNA-binding transcription factor activity"/>
    <property type="evidence" value="ECO:0007669"/>
    <property type="project" value="InterPro"/>
</dbReference>
<evidence type="ECO:0000256" key="1">
    <source>
        <dbReference type="ARBA" id="ARBA00023015"/>
    </source>
</evidence>
<comment type="caution">
    <text evidence="6">The sequence shown here is derived from an EMBL/GenBank/DDBJ whole genome shotgun (WGS) entry which is preliminary data.</text>
</comment>
<dbReference type="CDD" id="cd07377">
    <property type="entry name" value="WHTH_GntR"/>
    <property type="match status" value="1"/>
</dbReference>
<dbReference type="PANTHER" id="PTHR43537:SF51">
    <property type="entry name" value="HTH-TYPE TRANSCRIPTIONAL REGULATOR LGOR-RELATED"/>
    <property type="match status" value="1"/>
</dbReference>
<keyword evidence="1" id="KW-0805">Transcription regulation</keyword>
<dbReference type="SMART" id="SM00895">
    <property type="entry name" value="FCD"/>
    <property type="match status" value="1"/>
</dbReference>
<dbReference type="SMART" id="SM00345">
    <property type="entry name" value="HTH_GNTR"/>
    <property type="match status" value="1"/>
</dbReference>
<feature type="region of interest" description="Disordered" evidence="4">
    <location>
        <begin position="1"/>
        <end position="21"/>
    </location>
</feature>
<dbReference type="Proteomes" id="UP000294664">
    <property type="component" value="Unassembled WGS sequence"/>
</dbReference>
<dbReference type="SUPFAM" id="SSF46785">
    <property type="entry name" value="Winged helix' DNA-binding domain"/>
    <property type="match status" value="1"/>
</dbReference>
<organism evidence="6 7">
    <name type="scientific">Aquabacter spiritensis</name>
    <dbReference type="NCBI Taxonomy" id="933073"/>
    <lineage>
        <taxon>Bacteria</taxon>
        <taxon>Pseudomonadati</taxon>
        <taxon>Pseudomonadota</taxon>
        <taxon>Alphaproteobacteria</taxon>
        <taxon>Hyphomicrobiales</taxon>
        <taxon>Xanthobacteraceae</taxon>
        <taxon>Aquabacter</taxon>
    </lineage>
</organism>
<dbReference type="Gene3D" id="1.10.10.10">
    <property type="entry name" value="Winged helix-like DNA-binding domain superfamily/Winged helix DNA-binding domain"/>
    <property type="match status" value="1"/>
</dbReference>
<keyword evidence="2" id="KW-0238">DNA-binding</keyword>
<dbReference type="InterPro" id="IPR036388">
    <property type="entry name" value="WH-like_DNA-bd_sf"/>
</dbReference>
<protein>
    <submittedName>
        <fullName evidence="6">GntR family transcriptional regulator</fullName>
    </submittedName>
</protein>
<evidence type="ECO:0000256" key="2">
    <source>
        <dbReference type="ARBA" id="ARBA00023125"/>
    </source>
</evidence>
<dbReference type="SUPFAM" id="SSF48008">
    <property type="entry name" value="GntR ligand-binding domain-like"/>
    <property type="match status" value="1"/>
</dbReference>
<accession>A0A4R3LN26</accession>
<dbReference type="InterPro" id="IPR011711">
    <property type="entry name" value="GntR_C"/>
</dbReference>
<dbReference type="Pfam" id="PF07729">
    <property type="entry name" value="FCD"/>
    <property type="match status" value="1"/>
</dbReference>
<dbReference type="PRINTS" id="PR00035">
    <property type="entry name" value="HTHGNTR"/>
</dbReference>
<sequence length="244" mass="27361">MTDAAFDTPGPDHEDAPRGATRSLTVTERIRTAILAGDFEAGARLHEVRLSERLGVSRTPVRSALQSLASEGLLEYAPNRGYAVRRFSTAEIVDAYEIRAVMEALAARFAAERGLPDQEREAIERVLADGDDLLARTELGEEERIVYSAINGTFHEAIHSAARCRMLTDMVRLCHSVPHSSHRNVISFEHMDVRRRHDDHHRIYDAILACDAYRAEMLMREHVASVKTSLVRALSGRPLPRRGR</sequence>
<reference evidence="6 7" key="1">
    <citation type="submission" date="2019-03" db="EMBL/GenBank/DDBJ databases">
        <title>Genomic Encyclopedia of Type Strains, Phase IV (KMG-IV): sequencing the most valuable type-strain genomes for metagenomic binning, comparative biology and taxonomic classification.</title>
        <authorList>
            <person name="Goeker M."/>
        </authorList>
    </citation>
    <scope>NUCLEOTIDE SEQUENCE [LARGE SCALE GENOMIC DNA]</scope>
    <source>
        <strain evidence="6 7">DSM 9035</strain>
    </source>
</reference>
<dbReference type="GO" id="GO:0003677">
    <property type="term" value="F:DNA binding"/>
    <property type="evidence" value="ECO:0007669"/>
    <property type="project" value="UniProtKB-KW"/>
</dbReference>
<name>A0A4R3LN26_9HYPH</name>